<protein>
    <recommendedName>
        <fullName evidence="5">WD40 repeat-like protein</fullName>
    </recommendedName>
</protein>
<dbReference type="Gene3D" id="2.130.10.10">
    <property type="entry name" value="YVTN repeat-like/Quinoprotein amine dehydrogenase"/>
    <property type="match status" value="1"/>
</dbReference>
<evidence type="ECO:0000313" key="4">
    <source>
        <dbReference type="Proteomes" id="UP000815677"/>
    </source>
</evidence>
<dbReference type="InterPro" id="IPR015943">
    <property type="entry name" value="WD40/YVTN_repeat-like_dom_sf"/>
</dbReference>
<evidence type="ECO:0000313" key="3">
    <source>
        <dbReference type="EMBL" id="GAT53965.1"/>
    </source>
</evidence>
<feature type="region of interest" description="Disordered" evidence="1">
    <location>
        <begin position="198"/>
        <end position="243"/>
    </location>
</feature>
<dbReference type="EMBL" id="DF848493">
    <property type="protein sequence ID" value="GAT53965.1"/>
    <property type="molecule type" value="Genomic_DNA"/>
</dbReference>
<dbReference type="Proteomes" id="UP000815677">
    <property type="component" value="Unassembled WGS sequence"/>
</dbReference>
<keyword evidence="2" id="KW-0472">Membrane</keyword>
<proteinExistence type="predicted"/>
<organism evidence="3 4">
    <name type="scientific">Mycena chlorophos</name>
    <name type="common">Agaric fungus</name>
    <name type="synonym">Agaricus chlorophos</name>
    <dbReference type="NCBI Taxonomy" id="658473"/>
    <lineage>
        <taxon>Eukaryota</taxon>
        <taxon>Fungi</taxon>
        <taxon>Dikarya</taxon>
        <taxon>Basidiomycota</taxon>
        <taxon>Agaricomycotina</taxon>
        <taxon>Agaricomycetes</taxon>
        <taxon>Agaricomycetidae</taxon>
        <taxon>Agaricales</taxon>
        <taxon>Marasmiineae</taxon>
        <taxon>Mycenaceae</taxon>
        <taxon>Mycena</taxon>
    </lineage>
</organism>
<keyword evidence="2" id="KW-1133">Transmembrane helix</keyword>
<feature type="region of interest" description="Disordered" evidence="1">
    <location>
        <begin position="1"/>
        <end position="51"/>
    </location>
</feature>
<keyword evidence="4" id="KW-1185">Reference proteome</keyword>
<dbReference type="InterPro" id="IPR036322">
    <property type="entry name" value="WD40_repeat_dom_sf"/>
</dbReference>
<feature type="region of interest" description="Disordered" evidence="1">
    <location>
        <begin position="126"/>
        <end position="158"/>
    </location>
</feature>
<dbReference type="PANTHER" id="PTHR47232:SF1">
    <property type="entry name" value="TRANSDUCIN FAMILY PROTEIN _ WD-40 REPEAT FAMILY PROTEIN"/>
    <property type="match status" value="1"/>
</dbReference>
<feature type="compositionally biased region" description="Polar residues" evidence="1">
    <location>
        <begin position="210"/>
        <end position="221"/>
    </location>
</feature>
<dbReference type="InterPro" id="IPR001680">
    <property type="entry name" value="WD40_rpt"/>
</dbReference>
<dbReference type="SUPFAM" id="SSF50978">
    <property type="entry name" value="WD40 repeat-like"/>
    <property type="match status" value="1"/>
</dbReference>
<feature type="transmembrane region" description="Helical" evidence="2">
    <location>
        <begin position="658"/>
        <end position="677"/>
    </location>
</feature>
<gene>
    <name evidence="3" type="ORF">MCHLO_10853</name>
</gene>
<evidence type="ECO:0008006" key="5">
    <source>
        <dbReference type="Google" id="ProtNLM"/>
    </source>
</evidence>
<sequence>MPLHHRDVDSQPNEVQPRLRPVVTPAARPHIRTAPKRAADKSYAASSVPAKRRRLDLEQKTEIERELPPDCRKGIPNCHRRRKEWITREIAALSRVGIQVDHYEIQESKVRFSYVQADITKVSLAPKTKPRVEKAVPPADSQPRPSPSHPSFPKWNGPVRSFKSGTLSFCTNPPASPLPDQDDAADRTLVAPVEDNSVVGLLSGDKGPPESTQGSARSTSKLPAAPVASPHPKSPSPLPPTNSELDLREIVTLPTNLRSSPTPPPGDFVLDGEVIQLPSRQQHDKLRRLLCDGTTSSVVAVSRYGFFEGVDVKSRRHSTLTPHATESFRRDLIEDACLLLDEELGQSFTVVGHGRDTQQLSLIDNQETRRSGVITFTDLHRPWNSSRKGGVSAVAPVKQPLSFATGGYDHEVHLWKLAEDFSSATPHLLNIRHNSLVQSLLCIFDTSRKLVSAGADCCVNFFDLSSQRIYSTIRTSNSVYHVHPTPSPFCTLFEIAHREFQYEVRDHRVVPQLATQRFGCRTTQFHGRYMKGATFSEYFASGSGDREGVVRIWDLRNTEQPCCEIECARGQKIAHIVAEPASSRLLVCSETHQISVELFVLVCVTWRMISRTELRQADVERAYNIQKDDGIRGALHGAAIGLGSSIILHYSWPFFRLGALHGAAIGVGSSIILHYSWPFFRRQTFQFKGFLVCACSVFGLVLNAERALQEYEAMRRIEENSIRREARFELSRRGIVPTETAIAEYRKERELERNR</sequence>
<dbReference type="PANTHER" id="PTHR47232">
    <property type="entry name" value="TRANSDUCIN FAMILY PROTEIN / WD-40 REPEAT FAMILY PROTEIN"/>
    <property type="match status" value="1"/>
</dbReference>
<evidence type="ECO:0000256" key="2">
    <source>
        <dbReference type="SAM" id="Phobius"/>
    </source>
</evidence>
<dbReference type="SMART" id="SM00320">
    <property type="entry name" value="WD40"/>
    <property type="match status" value="3"/>
</dbReference>
<keyword evidence="2" id="KW-0812">Transmembrane</keyword>
<name>A0ABQ0LSC8_MYCCL</name>
<accession>A0ABQ0LSC8</accession>
<reference evidence="3" key="1">
    <citation type="submission" date="2014-09" db="EMBL/GenBank/DDBJ databases">
        <title>Genome sequence of the luminous mushroom Mycena chlorophos for searching fungal bioluminescence genes.</title>
        <authorList>
            <person name="Tanaka Y."/>
            <person name="Kasuga D."/>
            <person name="Oba Y."/>
            <person name="Hase S."/>
            <person name="Sato K."/>
            <person name="Oba Y."/>
            <person name="Sakakibara Y."/>
        </authorList>
    </citation>
    <scope>NUCLEOTIDE SEQUENCE</scope>
</reference>
<evidence type="ECO:0000256" key="1">
    <source>
        <dbReference type="SAM" id="MobiDB-lite"/>
    </source>
</evidence>